<name>A0ACC4DL07_PURLI</name>
<accession>A0ACC4DL07</accession>
<proteinExistence type="predicted"/>
<comment type="caution">
    <text evidence="1">The sequence shown here is derived from an EMBL/GenBank/DDBJ whole genome shotgun (WGS) entry which is preliminary data.</text>
</comment>
<dbReference type="EMBL" id="JBGNUJ010000007">
    <property type="protein sequence ID" value="KAL3957045.1"/>
    <property type="molecule type" value="Genomic_DNA"/>
</dbReference>
<protein>
    <submittedName>
        <fullName evidence="1">Uncharacterized protein</fullName>
    </submittedName>
</protein>
<sequence length="73" mass="7828">MPLDAILKDTGKPVGPLHGLPIAIKDTFELEGKAGTFGLMAWRDNKGQRDASIVKLLKAAGDLNQGLLWTNLS</sequence>
<evidence type="ECO:0000313" key="2">
    <source>
        <dbReference type="Proteomes" id="UP001638806"/>
    </source>
</evidence>
<dbReference type="Proteomes" id="UP001638806">
    <property type="component" value="Unassembled WGS sequence"/>
</dbReference>
<keyword evidence="2" id="KW-1185">Reference proteome</keyword>
<evidence type="ECO:0000313" key="1">
    <source>
        <dbReference type="EMBL" id="KAL3957045.1"/>
    </source>
</evidence>
<organism evidence="1 2">
    <name type="scientific">Purpureocillium lilacinum</name>
    <name type="common">Paecilomyces lilacinus</name>
    <dbReference type="NCBI Taxonomy" id="33203"/>
    <lineage>
        <taxon>Eukaryota</taxon>
        <taxon>Fungi</taxon>
        <taxon>Dikarya</taxon>
        <taxon>Ascomycota</taxon>
        <taxon>Pezizomycotina</taxon>
        <taxon>Sordariomycetes</taxon>
        <taxon>Hypocreomycetidae</taxon>
        <taxon>Hypocreales</taxon>
        <taxon>Ophiocordycipitaceae</taxon>
        <taxon>Purpureocillium</taxon>
    </lineage>
</organism>
<gene>
    <name evidence="1" type="ORF">ACCO45_007623</name>
</gene>
<reference evidence="1" key="1">
    <citation type="submission" date="2024-12" db="EMBL/GenBank/DDBJ databases">
        <title>Comparative genomics and development of molecular markers within Purpureocillium lilacinum and among Purpureocillium species.</title>
        <authorList>
            <person name="Yeh Z.-Y."/>
            <person name="Ni N.-T."/>
            <person name="Lo P.-H."/>
            <person name="Mushyakhwo K."/>
            <person name="Lin C.-F."/>
            <person name="Nai Y.-S."/>
        </authorList>
    </citation>
    <scope>NUCLEOTIDE SEQUENCE</scope>
    <source>
        <strain evidence="1">NCHU-NPUST-175</strain>
    </source>
</reference>